<keyword evidence="2" id="KW-1185">Reference proteome</keyword>
<comment type="caution">
    <text evidence="1">The sequence shown here is derived from an EMBL/GenBank/DDBJ whole genome shotgun (WGS) entry which is preliminary data.</text>
</comment>
<dbReference type="Proteomes" id="UP000624709">
    <property type="component" value="Unassembled WGS sequence"/>
</dbReference>
<organism evidence="1 2">
    <name type="scientific">Actinoplanes palleronii</name>
    <dbReference type="NCBI Taxonomy" id="113570"/>
    <lineage>
        <taxon>Bacteria</taxon>
        <taxon>Bacillati</taxon>
        <taxon>Actinomycetota</taxon>
        <taxon>Actinomycetes</taxon>
        <taxon>Micromonosporales</taxon>
        <taxon>Micromonosporaceae</taxon>
        <taxon>Actinoplanes</taxon>
    </lineage>
</organism>
<sequence>MNATLGMSATPCTSATLGMSATLGRVVLLTLVPRPATGAGVQPDPQT</sequence>
<dbReference type="EMBL" id="BOMS01000016">
    <property type="protein sequence ID" value="GIE65150.1"/>
    <property type="molecule type" value="Genomic_DNA"/>
</dbReference>
<gene>
    <name evidence="1" type="ORF">Apa02nite_012580</name>
</gene>
<evidence type="ECO:0000313" key="1">
    <source>
        <dbReference type="EMBL" id="GIE65150.1"/>
    </source>
</evidence>
<name>A0ABQ4B3B6_9ACTN</name>
<accession>A0ABQ4B3B6</accession>
<proteinExistence type="predicted"/>
<evidence type="ECO:0000313" key="2">
    <source>
        <dbReference type="Proteomes" id="UP000624709"/>
    </source>
</evidence>
<reference evidence="1 2" key="1">
    <citation type="submission" date="2021-01" db="EMBL/GenBank/DDBJ databases">
        <title>Whole genome shotgun sequence of Actinoplanes palleronii NBRC 14916.</title>
        <authorList>
            <person name="Komaki H."/>
            <person name="Tamura T."/>
        </authorList>
    </citation>
    <scope>NUCLEOTIDE SEQUENCE [LARGE SCALE GENOMIC DNA]</scope>
    <source>
        <strain evidence="1 2">NBRC 14916</strain>
    </source>
</reference>
<protein>
    <submittedName>
        <fullName evidence="1">Uncharacterized protein</fullName>
    </submittedName>
</protein>